<dbReference type="InterPro" id="IPR011044">
    <property type="entry name" value="Quino_amine_DH_bsu"/>
</dbReference>
<dbReference type="PANTHER" id="PTHR19879">
    <property type="entry name" value="TRANSCRIPTION INITIATION FACTOR TFIID"/>
    <property type="match status" value="1"/>
</dbReference>
<evidence type="ECO:0000256" key="4">
    <source>
        <dbReference type="ARBA" id="ARBA00022840"/>
    </source>
</evidence>
<keyword evidence="3 6" id="KW-0547">Nucleotide-binding</keyword>
<dbReference type="SUPFAM" id="SSF50978">
    <property type="entry name" value="WD40 repeat-like"/>
    <property type="match status" value="2"/>
</dbReference>
<dbReference type="GO" id="GO:0005524">
    <property type="term" value="F:ATP binding"/>
    <property type="evidence" value="ECO:0007669"/>
    <property type="project" value="UniProtKB-UniRule"/>
</dbReference>
<evidence type="ECO:0000256" key="5">
    <source>
        <dbReference type="PROSITE-ProRule" id="PRU00221"/>
    </source>
</evidence>
<dbReference type="InterPro" id="IPR008271">
    <property type="entry name" value="Ser/Thr_kinase_AS"/>
</dbReference>
<feature type="region of interest" description="Disordered" evidence="8">
    <location>
        <begin position="27"/>
        <end position="145"/>
    </location>
</feature>
<feature type="repeat" description="WD" evidence="5">
    <location>
        <begin position="1074"/>
        <end position="1106"/>
    </location>
</feature>
<feature type="repeat" description="WD" evidence="5">
    <location>
        <begin position="1748"/>
        <end position="1789"/>
    </location>
</feature>
<evidence type="ECO:0000256" key="8">
    <source>
        <dbReference type="SAM" id="MobiDB-lite"/>
    </source>
</evidence>
<dbReference type="PROSITE" id="PS50011">
    <property type="entry name" value="PROTEIN_KINASE_DOM"/>
    <property type="match status" value="1"/>
</dbReference>
<evidence type="ECO:0000313" key="10">
    <source>
        <dbReference type="EMBL" id="QDV29454.1"/>
    </source>
</evidence>
<feature type="repeat" description="WD" evidence="5">
    <location>
        <begin position="1584"/>
        <end position="1618"/>
    </location>
</feature>
<evidence type="ECO:0000256" key="7">
    <source>
        <dbReference type="SAM" id="Coils"/>
    </source>
</evidence>
<keyword evidence="2" id="KW-0677">Repeat</keyword>
<keyword evidence="11" id="KW-1185">Reference proteome</keyword>
<dbReference type="InterPro" id="IPR019775">
    <property type="entry name" value="WD40_repeat_CS"/>
</dbReference>
<feature type="coiled-coil region" evidence="7">
    <location>
        <begin position="785"/>
        <end position="859"/>
    </location>
</feature>
<keyword evidence="1 5" id="KW-0853">WD repeat</keyword>
<dbReference type="InterPro" id="IPR017441">
    <property type="entry name" value="Protein_kinase_ATP_BS"/>
</dbReference>
<feature type="region of interest" description="Disordered" evidence="8">
    <location>
        <begin position="167"/>
        <end position="240"/>
    </location>
</feature>
<dbReference type="PROSITE" id="PS00678">
    <property type="entry name" value="WD_REPEATS_1"/>
    <property type="match status" value="9"/>
</dbReference>
<reference evidence="10 11" key="1">
    <citation type="submission" date="2019-02" db="EMBL/GenBank/DDBJ databases">
        <title>Deep-cultivation of Planctomycetes and their phenomic and genomic characterization uncovers novel biology.</title>
        <authorList>
            <person name="Wiegand S."/>
            <person name="Jogler M."/>
            <person name="Boedeker C."/>
            <person name="Pinto D."/>
            <person name="Vollmers J."/>
            <person name="Rivas-Marin E."/>
            <person name="Kohn T."/>
            <person name="Peeters S.H."/>
            <person name="Heuer A."/>
            <person name="Rast P."/>
            <person name="Oberbeckmann S."/>
            <person name="Bunk B."/>
            <person name="Jeske O."/>
            <person name="Meyerdierks A."/>
            <person name="Storesund J.E."/>
            <person name="Kallscheuer N."/>
            <person name="Luecker S."/>
            <person name="Lage O.M."/>
            <person name="Pohl T."/>
            <person name="Merkel B.J."/>
            <person name="Hornburger P."/>
            <person name="Mueller R.-W."/>
            <person name="Bruemmer F."/>
            <person name="Labrenz M."/>
            <person name="Spormann A.M."/>
            <person name="Op den Camp H."/>
            <person name="Overmann J."/>
            <person name="Amann R."/>
            <person name="Jetten M.S.M."/>
            <person name="Mascher T."/>
            <person name="Medema M.H."/>
            <person name="Devos D.P."/>
            <person name="Kaster A.-K."/>
            <person name="Ovreas L."/>
            <person name="Rohde M."/>
            <person name="Galperin M.Y."/>
            <person name="Jogler C."/>
        </authorList>
    </citation>
    <scope>NUCLEOTIDE SEQUENCE [LARGE SCALE GENOMIC DNA]</scope>
    <source>
        <strain evidence="10 11">Spb1</strain>
    </source>
</reference>
<dbReference type="EMBL" id="CP036299">
    <property type="protein sequence ID" value="QDV29454.1"/>
    <property type="molecule type" value="Genomic_DNA"/>
</dbReference>
<dbReference type="GO" id="GO:0006367">
    <property type="term" value="P:transcription initiation at RNA polymerase II promoter"/>
    <property type="evidence" value="ECO:0007669"/>
    <property type="project" value="TreeGrafter"/>
</dbReference>
<dbReference type="RefSeq" id="WP_145297321.1">
    <property type="nucleotide sequence ID" value="NZ_CP036299.1"/>
</dbReference>
<dbReference type="CDD" id="cd14014">
    <property type="entry name" value="STKc_PknB_like"/>
    <property type="match status" value="1"/>
</dbReference>
<evidence type="ECO:0000256" key="2">
    <source>
        <dbReference type="ARBA" id="ARBA00022737"/>
    </source>
</evidence>
<dbReference type="InterPro" id="IPR036322">
    <property type="entry name" value="WD40_repeat_dom_sf"/>
</dbReference>
<sequence length="1856" mass="201686">MLRCPSCGTRVTGADLVSGICSRCHSRLSDENDHSELESDTLDTMLSDPGIVEPAAESDDSLDLSGGGNPSSASLAQPEKPLPEKPSDSAMATPVLPGESISPPLRTLDASAVESAPIESLKKDAGAQASPVAGRETPDEFDNGGRTMVIADSSVFFADSADIVVLPEGSGSLGDSADDSSSIGQTRASDDEDVRMVTEESIDLSGSVDLSGPGDQTMISDEFPDPAGGPAHGETSDDFLPAKPAAQTLAIGTPEGEADDSYMATYVADDEAERVQQERAEAGATYVGPEFADLESGDTAATFVSDDVPEAIIKTIASVWGDEPSGNDVKPVTSLKGREVKRIPGPRQTLVIKHRSLTHGPGPKVGSDQAEYEVIRILGEGGMGVVYEARQTSVDREVAVKMLKSASAKNERQRQKFLAEAVVTGDLEHPNIVPIYDVGSAKDGSLFYSMKKVQGTPWLKVISKKSLIENLEILLKVADAVAFAHARGVIHRDLKPENVMLGEFGEVLVMDWGLAQPSAAFRRKDSIVENTTMGGTPAYMAPEMATGPITKVTPQSDVYLLGAILFEILTDMPPHAGKTAMKCLMAAARNEIVETDQEGELIAVAMKAMATDPNDRYQSVMDFQASIREYLSHSESVQMTVRAEDDLSEAGRLGGYEGFAKALFGFEEAVELWDGNLRAKQGERKARLAYANFAIEKGDFDLAKSLLHPSDAEHQPLIKLIDEAVAEREGRQQRIRLLRRTASVLVGAVVVVVTIAFFWIRSEANRAMLAEKEATEQRDVAVKNEEAAKLARDDAEARRKEAELAKEQAIIARTAAQTAEMQAREAQSVSERERAKAELARIAAEKAKASEEYEAYIARIGLASAKINENAFATAKELLLDCPTYLRNWEWGRLMHLCSQQSKQIQAGSPLDALDIQHEKGLFATGGWDGTARIFQLKDGAPKNVLKTQGQYVHAVAFQPQGDLIALGGSEAGAYLQLWSVESGERVRILKGHADGVLSVEFSRDGQQLLSTSYDKSIRLWDVATGEIIKTFEGHNWWVWSARFSPDGKRIVSAGQDGIVLVWDVESGRHLPPFTGHEGPVFTATFDPSGKYVASGGYDRTIQLWSPANIQPFDFRRVAEEVEESSEKAVLEISAEQRSEAKILKGHEGAVRALHFSRDGGLLLSGAQDNTARLWELPQGRATLVLRGHDGWVRACDFSLGDRQILTASYDSTVCEWSTDRYEEFRVLNGRVFEGHEDAVLSAAWAPNQQSIVTAGRDRTARTWNVETGDKQLQFKEGHEFLASKAIFFGGGKRLATAGVDNTLRLWEVETGSQTKLLEHTGRSAAFDISTDGKWLVTGSDRKVVVLRDLSTLETIFELTGHQHEPTAVAISPDGKTILSGDLRGRILLWSRETGGLLGKLDGHSRRVQKIIYATDGRKAYSASADNSVAVWDLGSMAEIRPAVMKHPESVLTMALSPDGKQLVTSAADNTLRLWSTADSKLVSEYRLPEGMVNSMEISRDGRLLAIANSETRQAEILVLPGFKRIPMEMGGSVVDLKKRGALLWAVAFGPEAETLMTIGGTDARLWNLRDGREMMSFSPNGVVASARYSPDNQWIVTSSWDNSVKVWKAATGESMVRLEGGHTSAVNMASFSPDGELILTASDDGTAKLWNWKDVPPKVVKVLGLHTGRVRSAIFNHDGSRIVTTSSDKTARLWDTTTGECLQIFQGHEWPVLSAALSEDGKLLLTGSEDKTARLWNVATGKELFVLAGHTAPVTSVDISPDATRLVTGSQDETVKLWDTRTSNEILTLSRHTQDVTSVTFSPDGRQILTGSRDGTAIIWLAREWKDEAESEVEKTAQFNEAEEAQRLLKTVATE</sequence>
<keyword evidence="4 6" id="KW-0067">ATP-binding</keyword>
<feature type="repeat" description="WD" evidence="5">
    <location>
        <begin position="1032"/>
        <end position="1073"/>
    </location>
</feature>
<feature type="repeat" description="WD" evidence="5">
    <location>
        <begin position="1144"/>
        <end position="1185"/>
    </location>
</feature>
<dbReference type="PROSITE" id="PS00107">
    <property type="entry name" value="PROTEIN_KINASE_ATP"/>
    <property type="match status" value="1"/>
</dbReference>
<dbReference type="InterPro" id="IPR011009">
    <property type="entry name" value="Kinase-like_dom_sf"/>
</dbReference>
<feature type="repeat" description="WD" evidence="5">
    <location>
        <begin position="1359"/>
        <end position="1400"/>
    </location>
</feature>
<feature type="compositionally biased region" description="Basic and acidic residues" evidence="8">
    <location>
        <begin position="27"/>
        <end position="37"/>
    </location>
</feature>
<feature type="repeat" description="WD" evidence="5">
    <location>
        <begin position="1186"/>
        <end position="1227"/>
    </location>
</feature>
<dbReference type="Proteomes" id="UP000315349">
    <property type="component" value="Chromosome"/>
</dbReference>
<dbReference type="KEGG" id="peh:Spb1_13590"/>
<dbReference type="PROSITE" id="PS00108">
    <property type="entry name" value="PROTEIN_KINASE_ST"/>
    <property type="match status" value="1"/>
</dbReference>
<dbReference type="SMART" id="SM00220">
    <property type="entry name" value="S_TKc"/>
    <property type="match status" value="1"/>
</dbReference>
<dbReference type="Pfam" id="PF00400">
    <property type="entry name" value="WD40"/>
    <property type="match status" value="16"/>
</dbReference>
<dbReference type="CDD" id="cd00200">
    <property type="entry name" value="WD40"/>
    <property type="match status" value="3"/>
</dbReference>
<feature type="binding site" evidence="6">
    <location>
        <position position="401"/>
    </location>
    <ligand>
        <name>ATP</name>
        <dbReference type="ChEBI" id="CHEBI:30616"/>
    </ligand>
</feature>
<dbReference type="SUPFAM" id="SSF56112">
    <property type="entry name" value="Protein kinase-like (PK-like)"/>
    <property type="match status" value="1"/>
</dbReference>
<dbReference type="InterPro" id="IPR001680">
    <property type="entry name" value="WD40_rpt"/>
</dbReference>
<feature type="compositionally biased region" description="Low complexity" evidence="8">
    <location>
        <begin position="169"/>
        <end position="182"/>
    </location>
</feature>
<dbReference type="PROSITE" id="PS50294">
    <property type="entry name" value="WD_REPEATS_REGION"/>
    <property type="match status" value="14"/>
</dbReference>
<dbReference type="CDD" id="cd06503">
    <property type="entry name" value="ATP-synt_Fo_b"/>
    <property type="match status" value="1"/>
</dbReference>
<dbReference type="Gene3D" id="3.30.200.20">
    <property type="entry name" value="Phosphorylase Kinase, domain 1"/>
    <property type="match status" value="1"/>
</dbReference>
<dbReference type="GO" id="GO:0004674">
    <property type="term" value="F:protein serine/threonine kinase activity"/>
    <property type="evidence" value="ECO:0007669"/>
    <property type="project" value="UniProtKB-EC"/>
</dbReference>
<feature type="repeat" description="WD" evidence="5">
    <location>
        <begin position="1664"/>
        <end position="1705"/>
    </location>
</feature>
<feature type="repeat" description="WD" evidence="5">
    <location>
        <begin position="1706"/>
        <end position="1747"/>
    </location>
</feature>
<feature type="repeat" description="WD" evidence="5">
    <location>
        <begin position="1790"/>
        <end position="1821"/>
    </location>
</feature>
<accession>A0A518GLM9</accession>
<dbReference type="PRINTS" id="PR00320">
    <property type="entry name" value="GPROTEINBRPT"/>
</dbReference>
<name>A0A518GLM9_9PLAN</name>
<keyword evidence="7" id="KW-0175">Coiled coil</keyword>
<dbReference type="EC" id="2.7.11.1" evidence="10"/>
<evidence type="ECO:0000313" key="11">
    <source>
        <dbReference type="Proteomes" id="UP000315349"/>
    </source>
</evidence>
<gene>
    <name evidence="10" type="primary">pknD_1</name>
    <name evidence="10" type="ORF">Spb1_13590</name>
</gene>
<evidence type="ECO:0000256" key="3">
    <source>
        <dbReference type="ARBA" id="ARBA00022741"/>
    </source>
</evidence>
<feature type="repeat" description="WD" evidence="5">
    <location>
        <begin position="1620"/>
        <end position="1652"/>
    </location>
</feature>
<dbReference type="SUPFAM" id="SSF63829">
    <property type="entry name" value="Calcium-dependent phosphotriesterase"/>
    <property type="match status" value="1"/>
</dbReference>
<proteinExistence type="predicted"/>
<feature type="repeat" description="WD" evidence="5">
    <location>
        <begin position="1444"/>
        <end position="1485"/>
    </location>
</feature>
<dbReference type="PROSITE" id="PS50082">
    <property type="entry name" value="WD_REPEATS_2"/>
    <property type="match status" value="16"/>
</dbReference>
<keyword evidence="10" id="KW-0808">Transferase</keyword>
<evidence type="ECO:0000259" key="9">
    <source>
        <dbReference type="PROSITE" id="PS50011"/>
    </source>
</evidence>
<dbReference type="SUPFAM" id="SSF50969">
    <property type="entry name" value="YVTN repeat-like/Quinoprotein amine dehydrogenase"/>
    <property type="match status" value="1"/>
</dbReference>
<dbReference type="OrthoDB" id="9765809at2"/>
<dbReference type="PANTHER" id="PTHR19879:SF9">
    <property type="entry name" value="TRANSCRIPTION INITIATION FACTOR TFIID SUBUNIT 5"/>
    <property type="match status" value="1"/>
</dbReference>
<feature type="repeat" description="WD" evidence="5">
    <location>
        <begin position="1401"/>
        <end position="1442"/>
    </location>
</feature>
<dbReference type="Gene3D" id="1.10.510.10">
    <property type="entry name" value="Transferase(Phosphotransferase) domain 1"/>
    <property type="match status" value="1"/>
</dbReference>
<dbReference type="Pfam" id="PF00069">
    <property type="entry name" value="Pkinase"/>
    <property type="match status" value="1"/>
</dbReference>
<feature type="repeat" description="WD" evidence="5">
    <location>
        <begin position="1233"/>
        <end position="1274"/>
    </location>
</feature>
<keyword evidence="10" id="KW-0418">Kinase</keyword>
<dbReference type="InterPro" id="IPR000719">
    <property type="entry name" value="Prot_kinase_dom"/>
</dbReference>
<feature type="repeat" description="WD" evidence="5">
    <location>
        <begin position="990"/>
        <end position="1031"/>
    </location>
</feature>
<dbReference type="SMART" id="SM00320">
    <property type="entry name" value="WD40"/>
    <property type="match status" value="21"/>
</dbReference>
<dbReference type="InterPro" id="IPR015943">
    <property type="entry name" value="WD40/YVTN_repeat-like_dom_sf"/>
</dbReference>
<feature type="domain" description="Protein kinase" evidence="9">
    <location>
        <begin position="372"/>
        <end position="631"/>
    </location>
</feature>
<dbReference type="InterPro" id="IPR020472">
    <property type="entry name" value="WD40_PAC1"/>
</dbReference>
<organism evidence="10 11">
    <name type="scientific">Planctopirus ephydatiae</name>
    <dbReference type="NCBI Taxonomy" id="2528019"/>
    <lineage>
        <taxon>Bacteria</taxon>
        <taxon>Pseudomonadati</taxon>
        <taxon>Planctomycetota</taxon>
        <taxon>Planctomycetia</taxon>
        <taxon>Planctomycetales</taxon>
        <taxon>Planctomycetaceae</taxon>
        <taxon>Planctopirus</taxon>
    </lineage>
</organism>
<evidence type="ECO:0000256" key="1">
    <source>
        <dbReference type="ARBA" id="ARBA00022574"/>
    </source>
</evidence>
<dbReference type="Gene3D" id="2.130.10.10">
    <property type="entry name" value="YVTN repeat-like/Quinoprotein amine dehydrogenase"/>
    <property type="match status" value="6"/>
</dbReference>
<evidence type="ECO:0000256" key="6">
    <source>
        <dbReference type="PROSITE-ProRule" id="PRU10141"/>
    </source>
</evidence>
<feature type="repeat" description="WD" evidence="5">
    <location>
        <begin position="1276"/>
        <end position="1317"/>
    </location>
</feature>
<protein>
    <submittedName>
        <fullName evidence="10">Serine/threonine-protein kinase PknD</fullName>
        <ecNumber evidence="10">2.7.11.1</ecNumber>
    </submittedName>
</protein>